<evidence type="ECO:0000313" key="2">
    <source>
        <dbReference type="EMBL" id="EDS43995.1"/>
    </source>
</evidence>
<name>B0XB25_CULQU</name>
<sequence length="318" mass="36445">MVWKRAVIVVGILAEVIVAYPYANGYPYSSSPVLAAVVGTKVTVGGSAAKGVTGGVKDLRDFHRDHVFEGGDKINSAADAVRYHALDNVVNGHRVADSSKGGSVDKVKHLAGENFEADKSHNRKQIKSGFSNSYHKDENGSKSSYYEDSDDRGGKQVYDNRHNLRNNYNDHLYNKELRNDQLRDRYDDRFGGVDLRGRGDLHHQAASDRGNLHDYRDGFHADRDYDQRSYHHEEQLPPLVPVRNYDELFQRKSFYEPRPMFATAPRAPITVYEDPREYAYRDEMAAAEDGFMRRFDQDFGDRTRIIFRPSPLLNYRRY</sequence>
<gene>
    <name evidence="3" type="primary">6050202</name>
    <name evidence="2" type="ORF">CpipJ_CPIJ016526</name>
</gene>
<dbReference type="InParanoid" id="B0XB25"/>
<dbReference type="OMA" id="DAVRYHQ"/>
<protein>
    <submittedName>
        <fullName evidence="2 3">Uncharacterized protein</fullName>
    </submittedName>
</protein>
<dbReference type="eggNOG" id="ENOG502TCD8">
    <property type="taxonomic scope" value="Eukaryota"/>
</dbReference>
<dbReference type="OrthoDB" id="6620482at2759"/>
<proteinExistence type="predicted"/>
<dbReference type="AlphaFoldDB" id="B0XB25"/>
<dbReference type="Pfam" id="PF16009">
    <property type="entry name" value="DUF4779"/>
    <property type="match status" value="1"/>
</dbReference>
<dbReference type="InterPro" id="IPR031959">
    <property type="entry name" value="DUF4779"/>
</dbReference>
<evidence type="ECO:0000313" key="4">
    <source>
        <dbReference type="Proteomes" id="UP000002320"/>
    </source>
</evidence>
<dbReference type="Proteomes" id="UP000002320">
    <property type="component" value="Unassembled WGS sequence"/>
</dbReference>
<organism>
    <name type="scientific">Culex quinquefasciatus</name>
    <name type="common">Southern house mosquito</name>
    <name type="synonym">Culex pungens</name>
    <dbReference type="NCBI Taxonomy" id="7176"/>
    <lineage>
        <taxon>Eukaryota</taxon>
        <taxon>Metazoa</taxon>
        <taxon>Ecdysozoa</taxon>
        <taxon>Arthropoda</taxon>
        <taxon>Hexapoda</taxon>
        <taxon>Insecta</taxon>
        <taxon>Pterygota</taxon>
        <taxon>Neoptera</taxon>
        <taxon>Endopterygota</taxon>
        <taxon>Diptera</taxon>
        <taxon>Nematocera</taxon>
        <taxon>Culicoidea</taxon>
        <taxon>Culicidae</taxon>
        <taxon>Culicinae</taxon>
        <taxon>Culicini</taxon>
        <taxon>Culex</taxon>
        <taxon>Culex</taxon>
    </lineage>
</organism>
<evidence type="ECO:0000256" key="1">
    <source>
        <dbReference type="SAM" id="MobiDB-lite"/>
    </source>
</evidence>
<dbReference type="EMBL" id="DS232608">
    <property type="protein sequence ID" value="EDS43995.1"/>
    <property type="molecule type" value="Genomic_DNA"/>
</dbReference>
<reference evidence="2" key="1">
    <citation type="submission" date="2007-03" db="EMBL/GenBank/DDBJ databases">
        <title>Annotation of Culex pipiens quinquefasciatus.</title>
        <authorList>
            <consortium name="The Broad Institute Genome Sequencing Platform"/>
            <person name="Atkinson P.W."/>
            <person name="Hemingway J."/>
            <person name="Christensen B.M."/>
            <person name="Higgs S."/>
            <person name="Kodira C."/>
            <person name="Hannick L."/>
            <person name="Megy K."/>
            <person name="O'Leary S."/>
            <person name="Pearson M."/>
            <person name="Haas B.J."/>
            <person name="Mauceli E."/>
            <person name="Wortman J.R."/>
            <person name="Lee N.H."/>
            <person name="Guigo R."/>
            <person name="Stanke M."/>
            <person name="Alvarado L."/>
            <person name="Amedeo P."/>
            <person name="Antoine C.H."/>
            <person name="Arensburger P."/>
            <person name="Bidwell S.L."/>
            <person name="Crawford M."/>
            <person name="Camaro F."/>
            <person name="Devon K."/>
            <person name="Engels R."/>
            <person name="Hammond M."/>
            <person name="Howarth C."/>
            <person name="Koehrsen M."/>
            <person name="Lawson D."/>
            <person name="Montgomery P."/>
            <person name="Nene V."/>
            <person name="Nusbaum C."/>
            <person name="Puiu D."/>
            <person name="Romero-Severson J."/>
            <person name="Severson D.W."/>
            <person name="Shumway M."/>
            <person name="Sisk P."/>
            <person name="Stolte C."/>
            <person name="Zeng Q."/>
            <person name="Eisenstadt E."/>
            <person name="Fraser-Liggett C."/>
            <person name="Strausberg R."/>
            <person name="Galagan J."/>
            <person name="Birren B."/>
            <person name="Collins F.H."/>
        </authorList>
    </citation>
    <scope>NUCLEOTIDE SEQUENCE [LARGE SCALE GENOMIC DNA]</scope>
    <source>
        <strain evidence="2">JHB</strain>
    </source>
</reference>
<reference evidence="3" key="2">
    <citation type="submission" date="2021-02" db="UniProtKB">
        <authorList>
            <consortium name="EnsemblMetazoa"/>
        </authorList>
    </citation>
    <scope>IDENTIFICATION</scope>
    <source>
        <strain evidence="3">JHB</strain>
    </source>
</reference>
<accession>B0XB25</accession>
<dbReference type="HOGENOM" id="CLU_875098_0_0_1"/>
<dbReference type="VEuPathDB" id="VectorBase:CPIJ016526"/>
<feature type="region of interest" description="Disordered" evidence="1">
    <location>
        <begin position="113"/>
        <end position="166"/>
    </location>
</feature>
<feature type="compositionally biased region" description="Basic and acidic residues" evidence="1">
    <location>
        <begin position="151"/>
        <end position="162"/>
    </location>
</feature>
<dbReference type="STRING" id="7176.B0XB25"/>
<dbReference type="VEuPathDB" id="VectorBase:CQUJHB017822"/>
<dbReference type="EnsemblMetazoa" id="CPIJ016526-RA">
    <property type="protein sequence ID" value="CPIJ016526-PA"/>
    <property type="gene ID" value="CPIJ016526"/>
</dbReference>
<keyword evidence="4" id="KW-1185">Reference proteome</keyword>
<evidence type="ECO:0000313" key="3">
    <source>
        <dbReference type="EnsemblMetazoa" id="CPIJ016526-PA"/>
    </source>
</evidence>
<dbReference type="KEGG" id="cqu:CpipJ_CPIJ016526"/>